<protein>
    <recommendedName>
        <fullName evidence="1">Guanylate cyclase domain-containing protein</fullName>
    </recommendedName>
</protein>
<dbReference type="InterPro" id="IPR029787">
    <property type="entry name" value="Nucleotide_cyclase"/>
</dbReference>
<dbReference type="AlphaFoldDB" id="A0A381X1H5"/>
<dbReference type="CDD" id="cd07302">
    <property type="entry name" value="CHD"/>
    <property type="match status" value="1"/>
</dbReference>
<proteinExistence type="predicted"/>
<accession>A0A381X1H5</accession>
<dbReference type="PROSITE" id="PS50125">
    <property type="entry name" value="GUANYLATE_CYCLASE_2"/>
    <property type="match status" value="1"/>
</dbReference>
<reference evidence="2" key="1">
    <citation type="submission" date="2018-05" db="EMBL/GenBank/DDBJ databases">
        <authorList>
            <person name="Lanie J.A."/>
            <person name="Ng W.-L."/>
            <person name="Kazmierczak K.M."/>
            <person name="Andrzejewski T.M."/>
            <person name="Davidsen T.M."/>
            <person name="Wayne K.J."/>
            <person name="Tettelin H."/>
            <person name="Glass J.I."/>
            <person name="Rusch D."/>
            <person name="Podicherti R."/>
            <person name="Tsui H.-C.T."/>
            <person name="Winkler M.E."/>
        </authorList>
    </citation>
    <scope>NUCLEOTIDE SEQUENCE</scope>
</reference>
<dbReference type="InterPro" id="IPR050697">
    <property type="entry name" value="Adenylyl/Guanylyl_Cyclase_3/4"/>
</dbReference>
<organism evidence="2">
    <name type="scientific">marine metagenome</name>
    <dbReference type="NCBI Taxonomy" id="408172"/>
    <lineage>
        <taxon>unclassified sequences</taxon>
        <taxon>metagenomes</taxon>
        <taxon>ecological metagenomes</taxon>
    </lineage>
</organism>
<dbReference type="GO" id="GO:0009190">
    <property type="term" value="P:cyclic nucleotide biosynthetic process"/>
    <property type="evidence" value="ECO:0007669"/>
    <property type="project" value="InterPro"/>
</dbReference>
<evidence type="ECO:0000259" key="1">
    <source>
        <dbReference type="PROSITE" id="PS50125"/>
    </source>
</evidence>
<dbReference type="PANTHER" id="PTHR43081:SF1">
    <property type="entry name" value="ADENYLATE CYCLASE, TERMINAL-DIFFERENTIATION SPECIFIC"/>
    <property type="match status" value="1"/>
</dbReference>
<dbReference type="InterPro" id="IPR001054">
    <property type="entry name" value="A/G_cyclase"/>
</dbReference>
<dbReference type="Gene3D" id="3.30.70.1230">
    <property type="entry name" value="Nucleotide cyclase"/>
    <property type="match status" value="1"/>
</dbReference>
<feature type="domain" description="Guanylate cyclase" evidence="1">
    <location>
        <begin position="86"/>
        <end position="219"/>
    </location>
</feature>
<sequence length="273" mass="31174">MNEKNELNDDKQLEDSNSINSKIDQTAIINMLLQRKEKRTLDSDTMISESQERILNSITKGIEYEATVDESDLFLRKHVSEKLPMVVMYVDLVGSTDITLRLPEEKIAVIISSFAQEMAISIKQHNGFALKFVGDAVIGYFIDVSTLLAADKAIECAKNMIDIMEKGINPILNEYDYPDLYIKVGIDFGMNMIVRYGSDKRKSHVDILGPAMNMAAKIQNMAKPQQILIGADVYKKIHPTTQKNFKKKILSEARWKYRYRDSGKRYPIYGYVN</sequence>
<evidence type="ECO:0000313" key="2">
    <source>
        <dbReference type="EMBL" id="SVA58388.1"/>
    </source>
</evidence>
<gene>
    <name evidence="2" type="ORF">METZ01_LOCUS111242</name>
</gene>
<dbReference type="GO" id="GO:0035556">
    <property type="term" value="P:intracellular signal transduction"/>
    <property type="evidence" value="ECO:0007669"/>
    <property type="project" value="InterPro"/>
</dbReference>
<dbReference type="SMART" id="SM00044">
    <property type="entry name" value="CYCc"/>
    <property type="match status" value="1"/>
</dbReference>
<name>A0A381X1H5_9ZZZZ</name>
<dbReference type="PANTHER" id="PTHR43081">
    <property type="entry name" value="ADENYLATE CYCLASE, TERMINAL-DIFFERENTIATION SPECIFIC-RELATED"/>
    <property type="match status" value="1"/>
</dbReference>
<dbReference type="Pfam" id="PF00211">
    <property type="entry name" value="Guanylate_cyc"/>
    <property type="match status" value="1"/>
</dbReference>
<dbReference type="SUPFAM" id="SSF55073">
    <property type="entry name" value="Nucleotide cyclase"/>
    <property type="match status" value="1"/>
</dbReference>
<dbReference type="EMBL" id="UINC01013528">
    <property type="protein sequence ID" value="SVA58388.1"/>
    <property type="molecule type" value="Genomic_DNA"/>
</dbReference>